<dbReference type="InterPro" id="IPR000387">
    <property type="entry name" value="Tyr_Pase_dom"/>
</dbReference>
<dbReference type="Proteomes" id="UP000008144">
    <property type="component" value="Chromosome 2"/>
</dbReference>
<name>H2XPV1_CIOIN</name>
<dbReference type="GeneTree" id="ENSGT00940000169786"/>
<dbReference type="SUPFAM" id="SSF52799">
    <property type="entry name" value="(Phosphotyrosine protein) phosphatases II"/>
    <property type="match status" value="2"/>
</dbReference>
<dbReference type="FunFam" id="3.90.190.10:FF:000145">
    <property type="entry name" value="receptor-type tyrosine-protein phosphatase epsilon-like isoform X1"/>
    <property type="match status" value="1"/>
</dbReference>
<proteinExistence type="inferred from homology"/>
<evidence type="ECO:0000256" key="3">
    <source>
        <dbReference type="ARBA" id="ARBA00022801"/>
    </source>
</evidence>
<dbReference type="InParanoid" id="H2XPV1"/>
<feature type="domain" description="Tyrosine specific protein phosphatases" evidence="6">
    <location>
        <begin position="207"/>
        <end position="280"/>
    </location>
</feature>
<keyword evidence="4" id="KW-0904">Protein phosphatase</keyword>
<keyword evidence="8" id="KW-1185">Reference proteome</keyword>
<comment type="similarity">
    <text evidence="1">Belongs to the protein-tyrosine phosphatase family.</text>
</comment>
<feature type="domain" description="Tyrosine-protein phosphatase" evidence="5">
    <location>
        <begin position="320"/>
        <end position="573"/>
    </location>
</feature>
<dbReference type="EC" id="3.1.3.48" evidence="2"/>
<dbReference type="Pfam" id="PF00102">
    <property type="entry name" value="Y_phosphatase"/>
    <property type="match status" value="2"/>
</dbReference>
<dbReference type="GO" id="GO:0007165">
    <property type="term" value="P:signal transduction"/>
    <property type="evidence" value="ECO:0000318"/>
    <property type="project" value="GO_Central"/>
</dbReference>
<dbReference type="GO" id="GO:0004725">
    <property type="term" value="F:protein tyrosine phosphatase activity"/>
    <property type="evidence" value="ECO:0000318"/>
    <property type="project" value="GO_Central"/>
</dbReference>
<dbReference type="InterPro" id="IPR000242">
    <property type="entry name" value="PTP_cat"/>
</dbReference>
<organism evidence="7 8">
    <name type="scientific">Ciona intestinalis</name>
    <name type="common">Transparent sea squirt</name>
    <name type="synonym">Ascidia intestinalis</name>
    <dbReference type="NCBI Taxonomy" id="7719"/>
    <lineage>
        <taxon>Eukaryota</taxon>
        <taxon>Metazoa</taxon>
        <taxon>Chordata</taxon>
        <taxon>Tunicata</taxon>
        <taxon>Ascidiacea</taxon>
        <taxon>Phlebobranchia</taxon>
        <taxon>Cionidae</taxon>
        <taxon>Ciona</taxon>
    </lineage>
</organism>
<reference evidence="7" key="3">
    <citation type="submission" date="2025-08" db="UniProtKB">
        <authorList>
            <consortium name="Ensembl"/>
        </authorList>
    </citation>
    <scope>IDENTIFICATION</scope>
</reference>
<dbReference type="Ensembl" id="ENSCINT00000036640.1">
    <property type="protein sequence ID" value="ENSCINP00000031685.1"/>
    <property type="gene ID" value="ENSCING00000019880.1"/>
</dbReference>
<evidence type="ECO:0000256" key="2">
    <source>
        <dbReference type="ARBA" id="ARBA00013064"/>
    </source>
</evidence>
<dbReference type="HOGENOM" id="CLU_001645_8_0_1"/>
<dbReference type="STRING" id="7719.ENSCINP00000031685"/>
<dbReference type="PROSITE" id="PS50055">
    <property type="entry name" value="TYR_PHOSPHATASE_PTP"/>
    <property type="match status" value="2"/>
</dbReference>
<evidence type="ECO:0000256" key="1">
    <source>
        <dbReference type="ARBA" id="ARBA00009580"/>
    </source>
</evidence>
<sequence length="584" mass="67383">PASNYSNYRITVNQMFDKYRELTSFNNRAFITQFDDISSISSKVPISATVAKLPENKDKNRYVNVYPSDNARVVLQGDQDYINASYIDSYGMPKKFIAAQGPTRDTVVDFWNMIWEQNCQIIVMLTNLFEDALKKCEKYWPEIGFVDRFGEILVETTEDISYGSYTIRTFRVFVANSNDENCCKTVKHLHFNSWPDHGVPVSTTAFLKFYDIVMETYQRDFVLTPIVVHCSAGVGRSGTFIALDSLLEEQRATQAVNVFETVLAMRRKRTLMVQTSSQYIFLHRLMVELLCLPKTEFSILEIEKIMTNLAKKDENLVIGFEKEFDNLNIIGPIDTQRGIALQPKNFPKNMFQDILPYDKSILKLPPLKADEQPAYYNASLILCDLGHIVASQCPFDETVVDFWHAVWHSDAKTIVMITSKEEEPNVHPYFPPKISLPETYNDMNIYLTKQEKQPNVTKRFLRIENGQSKMDIKHFHYHDWPSASPPNKQSVLNFLDMVQRCWKTEDGALLVHCSDGSGRTGVFITLLKLIDLLKHGANHLDVFRTVKDLRDIRPWFVTNKQQYHFIYTALSTYISTMLGEKEAD</sequence>
<dbReference type="InterPro" id="IPR003595">
    <property type="entry name" value="Tyr_Pase_cat"/>
</dbReference>
<dbReference type="CDD" id="cd00047">
    <property type="entry name" value="PTPc"/>
    <property type="match status" value="2"/>
</dbReference>
<dbReference type="PANTHER" id="PTHR19134:SF562">
    <property type="entry name" value="PROTEIN-TYROSINE-PHOSPHATASE"/>
    <property type="match status" value="1"/>
</dbReference>
<dbReference type="SMART" id="SM00194">
    <property type="entry name" value="PTPc"/>
    <property type="match status" value="2"/>
</dbReference>
<reference evidence="7" key="4">
    <citation type="submission" date="2025-09" db="UniProtKB">
        <authorList>
            <consortium name="Ensembl"/>
        </authorList>
    </citation>
    <scope>IDENTIFICATION</scope>
</reference>
<feature type="domain" description="Tyrosine-protein phosphatase" evidence="5">
    <location>
        <begin position="30"/>
        <end position="289"/>
    </location>
</feature>
<keyword evidence="3" id="KW-0378">Hydrolase</keyword>
<dbReference type="EMBL" id="EAAA01001383">
    <property type="status" value="NOT_ANNOTATED_CDS"/>
    <property type="molecule type" value="Genomic_DNA"/>
</dbReference>
<protein>
    <recommendedName>
        <fullName evidence="2">protein-tyrosine-phosphatase</fullName>
        <ecNumber evidence="2">3.1.3.48</ecNumber>
    </recommendedName>
</protein>
<dbReference type="AlphaFoldDB" id="H2XPV1"/>
<dbReference type="InterPro" id="IPR016130">
    <property type="entry name" value="Tyr_Pase_AS"/>
</dbReference>
<evidence type="ECO:0000256" key="4">
    <source>
        <dbReference type="ARBA" id="ARBA00022912"/>
    </source>
</evidence>
<dbReference type="PROSITE" id="PS50056">
    <property type="entry name" value="TYR_PHOSPHATASE_2"/>
    <property type="match status" value="2"/>
</dbReference>
<dbReference type="SMART" id="SM00404">
    <property type="entry name" value="PTPc_motif"/>
    <property type="match status" value="2"/>
</dbReference>
<dbReference type="InterPro" id="IPR029021">
    <property type="entry name" value="Prot-tyrosine_phosphatase-like"/>
</dbReference>
<reference evidence="7" key="2">
    <citation type="journal article" date="2008" name="Genome Biol.">
        <title>Improved genome assembly and evidence-based global gene model set for the chordate Ciona intestinalis: new insight into intron and operon populations.</title>
        <authorList>
            <person name="Satou Y."/>
            <person name="Mineta K."/>
            <person name="Ogasawara M."/>
            <person name="Sasakura Y."/>
            <person name="Shoguchi E."/>
            <person name="Ueno K."/>
            <person name="Yamada L."/>
            <person name="Matsumoto J."/>
            <person name="Wasserscheid J."/>
            <person name="Dewar K."/>
            <person name="Wiley G.B."/>
            <person name="Macmil S.L."/>
            <person name="Roe B.A."/>
            <person name="Zeller R.W."/>
            <person name="Hastings K.E."/>
            <person name="Lemaire P."/>
            <person name="Lindquist E."/>
            <person name="Endo T."/>
            <person name="Hotta K."/>
            <person name="Inaba K."/>
        </authorList>
    </citation>
    <scope>NUCLEOTIDE SEQUENCE [LARGE SCALE GENOMIC DNA]</scope>
    <source>
        <strain evidence="7">wild type</strain>
    </source>
</reference>
<dbReference type="OMA" id="NDENCCK"/>
<dbReference type="PANTHER" id="PTHR19134">
    <property type="entry name" value="RECEPTOR-TYPE TYROSINE-PROTEIN PHOSPHATASE"/>
    <property type="match status" value="1"/>
</dbReference>
<dbReference type="PRINTS" id="PR00700">
    <property type="entry name" value="PRTYPHPHTASE"/>
</dbReference>
<dbReference type="PROSITE" id="PS00383">
    <property type="entry name" value="TYR_PHOSPHATASE_1"/>
    <property type="match status" value="2"/>
</dbReference>
<evidence type="ECO:0000259" key="6">
    <source>
        <dbReference type="PROSITE" id="PS50056"/>
    </source>
</evidence>
<feature type="domain" description="Tyrosine specific protein phosphatases" evidence="6">
    <location>
        <begin position="492"/>
        <end position="564"/>
    </location>
</feature>
<dbReference type="FunFam" id="3.90.190.10:FF:000062">
    <property type="entry name" value="Receptor-type tyrosine-protein phosphatase kappa"/>
    <property type="match status" value="1"/>
</dbReference>
<dbReference type="FunCoup" id="H2XPV1">
    <property type="interactions" value="21"/>
</dbReference>
<dbReference type="InterPro" id="IPR050348">
    <property type="entry name" value="Protein-Tyr_Phosphatase"/>
</dbReference>
<evidence type="ECO:0000313" key="7">
    <source>
        <dbReference type="Ensembl" id="ENSCINP00000031685.1"/>
    </source>
</evidence>
<evidence type="ECO:0000313" key="8">
    <source>
        <dbReference type="Proteomes" id="UP000008144"/>
    </source>
</evidence>
<evidence type="ECO:0000259" key="5">
    <source>
        <dbReference type="PROSITE" id="PS50055"/>
    </source>
</evidence>
<dbReference type="Gene3D" id="3.90.190.10">
    <property type="entry name" value="Protein tyrosine phosphatase superfamily"/>
    <property type="match status" value="2"/>
</dbReference>
<reference evidence="8" key="1">
    <citation type="journal article" date="2002" name="Science">
        <title>The draft genome of Ciona intestinalis: insights into chordate and vertebrate origins.</title>
        <authorList>
            <person name="Dehal P."/>
            <person name="Satou Y."/>
            <person name="Campbell R.K."/>
            <person name="Chapman J."/>
            <person name="Degnan B."/>
            <person name="De Tomaso A."/>
            <person name="Davidson B."/>
            <person name="Di Gregorio A."/>
            <person name="Gelpke M."/>
            <person name="Goodstein D.M."/>
            <person name="Harafuji N."/>
            <person name="Hastings K.E."/>
            <person name="Ho I."/>
            <person name="Hotta K."/>
            <person name="Huang W."/>
            <person name="Kawashima T."/>
            <person name="Lemaire P."/>
            <person name="Martinez D."/>
            <person name="Meinertzhagen I.A."/>
            <person name="Necula S."/>
            <person name="Nonaka M."/>
            <person name="Putnam N."/>
            <person name="Rash S."/>
            <person name="Saiga H."/>
            <person name="Satake M."/>
            <person name="Terry A."/>
            <person name="Yamada L."/>
            <person name="Wang H.G."/>
            <person name="Awazu S."/>
            <person name="Azumi K."/>
            <person name="Boore J."/>
            <person name="Branno M."/>
            <person name="Chin-Bow S."/>
            <person name="DeSantis R."/>
            <person name="Doyle S."/>
            <person name="Francino P."/>
            <person name="Keys D.N."/>
            <person name="Haga S."/>
            <person name="Hayashi H."/>
            <person name="Hino K."/>
            <person name="Imai K.S."/>
            <person name="Inaba K."/>
            <person name="Kano S."/>
            <person name="Kobayashi K."/>
            <person name="Kobayashi M."/>
            <person name="Lee B.I."/>
            <person name="Makabe K.W."/>
            <person name="Manohar C."/>
            <person name="Matassi G."/>
            <person name="Medina M."/>
            <person name="Mochizuki Y."/>
            <person name="Mount S."/>
            <person name="Morishita T."/>
            <person name="Miura S."/>
            <person name="Nakayama A."/>
            <person name="Nishizaka S."/>
            <person name="Nomoto H."/>
            <person name="Ohta F."/>
            <person name="Oishi K."/>
            <person name="Rigoutsos I."/>
            <person name="Sano M."/>
            <person name="Sasaki A."/>
            <person name="Sasakura Y."/>
            <person name="Shoguchi E."/>
            <person name="Shin-i T."/>
            <person name="Spagnuolo A."/>
            <person name="Stainier D."/>
            <person name="Suzuki M.M."/>
            <person name="Tassy O."/>
            <person name="Takatori N."/>
            <person name="Tokuoka M."/>
            <person name="Yagi K."/>
            <person name="Yoshizaki F."/>
            <person name="Wada S."/>
            <person name="Zhang C."/>
            <person name="Hyatt P.D."/>
            <person name="Larimer F."/>
            <person name="Detter C."/>
            <person name="Doggett N."/>
            <person name="Glavina T."/>
            <person name="Hawkins T."/>
            <person name="Richardson P."/>
            <person name="Lucas S."/>
            <person name="Kohara Y."/>
            <person name="Levine M."/>
            <person name="Satoh N."/>
            <person name="Rokhsar D.S."/>
        </authorList>
    </citation>
    <scope>NUCLEOTIDE SEQUENCE [LARGE SCALE GENOMIC DNA]</scope>
</reference>
<accession>H2XPV1</accession>